<dbReference type="Gene3D" id="3.40.50.300">
    <property type="entry name" value="P-loop containing nucleotide triphosphate hydrolases"/>
    <property type="match status" value="1"/>
</dbReference>
<keyword evidence="3" id="KW-1185">Reference proteome</keyword>
<dbReference type="RefSeq" id="WP_306728634.1">
    <property type="nucleotide sequence ID" value="NZ_JAVDDT010000006.1"/>
</dbReference>
<dbReference type="PANTHER" id="PTHR10605">
    <property type="entry name" value="HEPARAN SULFATE SULFOTRANSFERASE"/>
    <property type="match status" value="1"/>
</dbReference>
<dbReference type="EMBL" id="JAVDDT010000006">
    <property type="protein sequence ID" value="MDQ2070134.1"/>
    <property type="molecule type" value="Genomic_DNA"/>
</dbReference>
<organism evidence="2 3">
    <name type="scientific">Natronospira bacteriovora</name>
    <dbReference type="NCBI Taxonomy" id="3069753"/>
    <lineage>
        <taxon>Bacteria</taxon>
        <taxon>Pseudomonadati</taxon>
        <taxon>Pseudomonadota</taxon>
        <taxon>Gammaproteobacteria</taxon>
        <taxon>Natronospirales</taxon>
        <taxon>Natronospiraceae</taxon>
        <taxon>Natronospira</taxon>
    </lineage>
</organism>
<sequence>MIGPDFLCIGAQKAGTRWLYDQLQWHPDFWMPPIKELHFFDGRFTKHFTQHYERIYRNALNDLSKVNERRKKQAGRPLDERDKDFLIRAKRLADSESQSLDDYLRLFEMSGTKITGDITPAYSILRKNEIKQIRSALPALKIIFIVRDPISRVWSHYCMLEKEDKTFPFSELTADRFMEFLKRDNVMARSFPSKTITRWKEYYPNMLTWLFDDIRDHPDSSRQEILKYLGATPAAEKIPIDSDFNRKSKGKKREMPEDIRAILEEYFKKEIEWCKANIGGATSSWS</sequence>
<evidence type="ECO:0000256" key="1">
    <source>
        <dbReference type="ARBA" id="ARBA00022679"/>
    </source>
</evidence>
<evidence type="ECO:0000313" key="2">
    <source>
        <dbReference type="EMBL" id="MDQ2070134.1"/>
    </source>
</evidence>
<proteinExistence type="predicted"/>
<keyword evidence="1" id="KW-0808">Transferase</keyword>
<protein>
    <submittedName>
        <fullName evidence="2">Sulfotransferase</fullName>
    </submittedName>
</protein>
<comment type="caution">
    <text evidence="2">The sequence shown here is derived from an EMBL/GenBank/DDBJ whole genome shotgun (WGS) entry which is preliminary data.</text>
</comment>
<reference evidence="2 3" key="1">
    <citation type="submission" date="2023-08" db="EMBL/GenBank/DDBJ databases">
        <title>Whole-genome sequencing of halo(alkali)philic microorganisms from hypersaline lakes.</title>
        <authorList>
            <person name="Sorokin D.Y."/>
            <person name="Abbas B."/>
            <person name="Merkel A.Y."/>
        </authorList>
    </citation>
    <scope>NUCLEOTIDE SEQUENCE [LARGE SCALE GENOMIC DNA]</scope>
    <source>
        <strain evidence="2 3">AB-CW4</strain>
    </source>
</reference>
<name>A0ABU0W7X8_9GAMM</name>
<dbReference type="PANTHER" id="PTHR10605:SF56">
    <property type="entry name" value="BIFUNCTIONAL HEPARAN SULFATE N-DEACETYLASE_N-SULFOTRANSFERASE"/>
    <property type="match status" value="1"/>
</dbReference>
<accession>A0ABU0W7X8</accession>
<evidence type="ECO:0000313" key="3">
    <source>
        <dbReference type="Proteomes" id="UP001239019"/>
    </source>
</evidence>
<dbReference type="InterPro" id="IPR037359">
    <property type="entry name" value="NST/OST"/>
</dbReference>
<dbReference type="InterPro" id="IPR027417">
    <property type="entry name" value="P-loop_NTPase"/>
</dbReference>
<gene>
    <name evidence="2" type="ORF">RBH19_09620</name>
</gene>
<dbReference type="Proteomes" id="UP001239019">
    <property type="component" value="Unassembled WGS sequence"/>
</dbReference>
<dbReference type="Pfam" id="PF13469">
    <property type="entry name" value="Sulfotransfer_3"/>
    <property type="match status" value="1"/>
</dbReference>
<dbReference type="SUPFAM" id="SSF52540">
    <property type="entry name" value="P-loop containing nucleoside triphosphate hydrolases"/>
    <property type="match status" value="1"/>
</dbReference>